<reference evidence="8" key="1">
    <citation type="journal article" date="2014" name="Int. J. Syst. Evol. Microbiol.">
        <title>Complete genome sequence of Corynebacterium casei LMG S-19264T (=DSM 44701T), isolated from a smear-ripened cheese.</title>
        <authorList>
            <consortium name="US DOE Joint Genome Institute (JGI-PGF)"/>
            <person name="Walter F."/>
            <person name="Albersmeier A."/>
            <person name="Kalinowski J."/>
            <person name="Ruckert C."/>
        </authorList>
    </citation>
    <scope>NUCLEOTIDE SEQUENCE</scope>
    <source>
        <strain evidence="8">KCTC 23732</strain>
    </source>
</reference>
<accession>A0A918JJJ1</accession>
<comment type="subcellular location">
    <subcellularLocation>
        <location evidence="1">Cell outer membrane</location>
        <topology evidence="1">Lipid-anchor</topology>
    </subcellularLocation>
</comment>
<keyword evidence="6" id="KW-0449">Lipoprotein</keyword>
<name>A0A918JJJ1_9BURK</name>
<dbReference type="EMBL" id="BMYS01000007">
    <property type="protein sequence ID" value="GGW84514.1"/>
    <property type="molecule type" value="Genomic_DNA"/>
</dbReference>
<evidence type="ECO:0000256" key="7">
    <source>
        <dbReference type="SAM" id="MobiDB-lite"/>
    </source>
</evidence>
<dbReference type="InterPro" id="IPR032831">
    <property type="entry name" value="LptM_cons"/>
</dbReference>
<evidence type="ECO:0000256" key="1">
    <source>
        <dbReference type="ARBA" id="ARBA00004459"/>
    </source>
</evidence>
<proteinExistence type="predicted"/>
<evidence type="ECO:0000313" key="9">
    <source>
        <dbReference type="Proteomes" id="UP000608345"/>
    </source>
</evidence>
<organism evidence="8 9">
    <name type="scientific">Advenella faeciporci</name>
    <dbReference type="NCBI Taxonomy" id="797535"/>
    <lineage>
        <taxon>Bacteria</taxon>
        <taxon>Pseudomonadati</taxon>
        <taxon>Pseudomonadota</taxon>
        <taxon>Betaproteobacteria</taxon>
        <taxon>Burkholderiales</taxon>
        <taxon>Alcaligenaceae</taxon>
    </lineage>
</organism>
<dbReference type="AlphaFoldDB" id="A0A918JJJ1"/>
<dbReference type="RefSeq" id="WP_189384669.1">
    <property type="nucleotide sequence ID" value="NZ_BAABFY010000053.1"/>
</dbReference>
<evidence type="ECO:0000256" key="6">
    <source>
        <dbReference type="ARBA" id="ARBA00023288"/>
    </source>
</evidence>
<protein>
    <recommendedName>
        <fullName evidence="10">Lipoprotein</fullName>
    </recommendedName>
</protein>
<evidence type="ECO:0000256" key="2">
    <source>
        <dbReference type="ARBA" id="ARBA00022729"/>
    </source>
</evidence>
<keyword evidence="3" id="KW-0472">Membrane</keyword>
<dbReference type="Proteomes" id="UP000608345">
    <property type="component" value="Unassembled WGS sequence"/>
</dbReference>
<evidence type="ECO:0000313" key="8">
    <source>
        <dbReference type="EMBL" id="GGW84514.1"/>
    </source>
</evidence>
<evidence type="ECO:0000256" key="4">
    <source>
        <dbReference type="ARBA" id="ARBA00023139"/>
    </source>
</evidence>
<keyword evidence="2" id="KW-0732">Signal</keyword>
<sequence length="81" mass="9167">MPAFTKIHRSLSIASLLGLSLGLSACGYKAPLYYPTQEQLQQIEAREQRIKARKEAAKAAARQEKEQTRAREQDPKTRLPE</sequence>
<evidence type="ECO:0000256" key="5">
    <source>
        <dbReference type="ARBA" id="ARBA00023237"/>
    </source>
</evidence>
<evidence type="ECO:0000256" key="3">
    <source>
        <dbReference type="ARBA" id="ARBA00023136"/>
    </source>
</evidence>
<keyword evidence="5" id="KW-0998">Cell outer membrane</keyword>
<evidence type="ECO:0008006" key="10">
    <source>
        <dbReference type="Google" id="ProtNLM"/>
    </source>
</evidence>
<keyword evidence="9" id="KW-1185">Reference proteome</keyword>
<dbReference type="PROSITE" id="PS51257">
    <property type="entry name" value="PROKAR_LIPOPROTEIN"/>
    <property type="match status" value="1"/>
</dbReference>
<dbReference type="NCBIfam" id="NF047847">
    <property type="entry name" value="SS_mature_LptM"/>
    <property type="match status" value="1"/>
</dbReference>
<reference evidence="8" key="2">
    <citation type="submission" date="2020-09" db="EMBL/GenBank/DDBJ databases">
        <authorList>
            <person name="Sun Q."/>
            <person name="Kim S."/>
        </authorList>
    </citation>
    <scope>NUCLEOTIDE SEQUENCE</scope>
    <source>
        <strain evidence="8">KCTC 23732</strain>
    </source>
</reference>
<keyword evidence="4" id="KW-0564">Palmitate</keyword>
<comment type="caution">
    <text evidence="8">The sequence shown here is derived from an EMBL/GenBank/DDBJ whole genome shotgun (WGS) entry which is preliminary data.</text>
</comment>
<feature type="region of interest" description="Disordered" evidence="7">
    <location>
        <begin position="51"/>
        <end position="81"/>
    </location>
</feature>
<gene>
    <name evidence="8" type="ORF">GCM10011450_13140</name>
</gene>